<feature type="domain" description="NB-ARC" evidence="5">
    <location>
        <begin position="35"/>
        <end position="217"/>
    </location>
</feature>
<dbReference type="GeneID" id="105128201"/>
<reference evidence="8 9" key="1">
    <citation type="submission" date="2025-04" db="UniProtKB">
        <authorList>
            <consortium name="RefSeq"/>
        </authorList>
    </citation>
    <scope>IDENTIFICATION</scope>
</reference>
<dbReference type="RefSeq" id="XP_011028062.1">
    <property type="nucleotide sequence ID" value="XM_011029760.1"/>
</dbReference>
<dbReference type="InterPro" id="IPR003591">
    <property type="entry name" value="Leu-rich_rpt_typical-subtyp"/>
</dbReference>
<dbReference type="SUPFAM" id="SSF52540">
    <property type="entry name" value="P-loop containing nucleoside triphosphate hydrolases"/>
    <property type="match status" value="1"/>
</dbReference>
<feature type="domain" description="Disease resistance R13L4/SHOC-2-like LRR" evidence="6">
    <location>
        <begin position="438"/>
        <end position="558"/>
    </location>
</feature>
<dbReference type="Gene3D" id="3.80.10.10">
    <property type="entry name" value="Ribonuclease Inhibitor"/>
    <property type="match status" value="5"/>
</dbReference>
<dbReference type="RefSeq" id="XP_011028061.1">
    <property type="nucleotide sequence ID" value="XM_011029759.1"/>
</dbReference>
<accession>A0AAJ6XR87</accession>
<evidence type="ECO:0000256" key="1">
    <source>
        <dbReference type="ARBA" id="ARBA00008894"/>
    </source>
</evidence>
<sequence>MLAVSIAENSVEKQGRLSSSAQTKAYPAMDSVTEKKIVDWLREDNAPRLILVGIAGVGKTWTAKKIRECAITMGYAVLWVSMTVKHDNMSLYKIIAHQLSLLSTIEKLEEDDIDEEKEESSDNLKKKVSEKLKEIREENKPLLLILDDEEPKRYGSKDLLELEPLRTVNSQIKLKILISRRNIDDGQTAETSQREIKIEPLSEEDSLSLLKKRVVTRVSDSSGFGKFSEAIAVKSKGLPAAIILMAEALNQVGEHELDGALEEAAKDVSPLLHCAYGMLPSGVVTDCFWHCREFFHNYGGLHYNKLITYWIMEGYFDPVTDVEKAYEKGHSVLMQLLNRRMLKIQEDNIVILEGATQSIVDNRLGGFSGTANLGLTSLVPGGELKGLDKITPMDGMIKTLCSGRKWKEVHALLIHGSCLLREVPEKMFQRMDGLEVLAVFDLKLKQLPSCLSQLKYLHVLVLRGCDLLDNIDHISQLKKLTVLEISGASSLTKISDDFFAQLTQLQSLNLSGSQLQELPSTISKLIELRWLILRRCKRLESLPKIHELSKLEVFDLSDATLFNNVQEKSFTIFKKLKIIDLSNTRIVRLPFISDLKDLTRILLRGCTSLSRLPKLENLPRLQILDLSDAVQLKEINALKFLDQSGITSNHSASCIGNLSELYLMGCHKLKELPCTENLTGLRVLDLSDASSLGRFIDKSFNHLSLLHSINLSKTKVKSLPSLSELHNLCFLLLRGCLCLEQLDVGGLTRLKELDLSGCENLDGLQGLNALQKLEVLDLSGCVALPEIQVQSFLNMSRLRKLNLSATKVESLSSLTSSCLCQLVLKDCTNLKILPSSKSLSKLEVLDLCGAKALGEILSELCAHMIHLQNLNLSHIILQEFSFVAKFTKLRQLSLECCRGLATVPFLTELTGLEILDLSETDVCSLSSLEKLSHLSRLLLRKCSRLHNLPSLKSLIRLEVLDISESGVKEFPYEISELAHLKHLYMTNLKVKVDWERIKRLPGQFDFSNLDEIDEVGKNPSILVNGTEFFQNLKKYDASLLKKYLKQFFFCICPPIEKANGGGMYLQREDIISNDAYFDIREFPRGNVPSIELCGFEKYPTGVEYVLEQTECISLVENGFMKGLSSLGSDTLKLKHCWLERCTEMENIFSDHKDVKLGENLEVLWVSNLTKLKSLCSWKVGSINLNNLQHLHVDCCPMLEEVFPLKSGLENLKIMKIKFCERLKMVFKCDGSVNSELPKLQELHLFELPELTHFGARYPCEVKPNVFACPNLKLEVSGDFSNGQNASAQNAGTGA</sequence>
<dbReference type="Pfam" id="PF23598">
    <property type="entry name" value="LRR_14"/>
    <property type="match status" value="1"/>
</dbReference>
<evidence type="ECO:0000259" key="6">
    <source>
        <dbReference type="Pfam" id="PF23598"/>
    </source>
</evidence>
<dbReference type="InterPro" id="IPR050905">
    <property type="entry name" value="Plant_NBS-LRR"/>
</dbReference>
<evidence type="ECO:0000313" key="9">
    <source>
        <dbReference type="RefSeq" id="XP_011028062.1"/>
    </source>
</evidence>
<evidence type="ECO:0000256" key="2">
    <source>
        <dbReference type="ARBA" id="ARBA00022614"/>
    </source>
</evidence>
<keyword evidence="2" id="KW-0433">Leucine-rich repeat</keyword>
<evidence type="ECO:0000313" key="7">
    <source>
        <dbReference type="Proteomes" id="UP000694918"/>
    </source>
</evidence>
<keyword evidence="3" id="KW-0677">Repeat</keyword>
<dbReference type="SUPFAM" id="SSF52047">
    <property type="entry name" value="RNI-like"/>
    <property type="match status" value="1"/>
</dbReference>
<dbReference type="InterPro" id="IPR032675">
    <property type="entry name" value="LRR_dom_sf"/>
</dbReference>
<dbReference type="InterPro" id="IPR027417">
    <property type="entry name" value="P-loop_NTPase"/>
</dbReference>
<dbReference type="Gene3D" id="3.40.50.300">
    <property type="entry name" value="P-loop containing nucleotide triphosphate hydrolases"/>
    <property type="match status" value="1"/>
</dbReference>
<evidence type="ECO:0000256" key="4">
    <source>
        <dbReference type="ARBA" id="ARBA00022821"/>
    </source>
</evidence>
<dbReference type="KEGG" id="peu:105128201"/>
<name>A0AAJ6XR87_POPEU</name>
<proteinExistence type="inferred from homology"/>
<gene>
    <name evidence="8 9" type="primary">LOC105128201</name>
</gene>
<keyword evidence="7" id="KW-1185">Reference proteome</keyword>
<evidence type="ECO:0000259" key="5">
    <source>
        <dbReference type="Pfam" id="PF00931"/>
    </source>
</evidence>
<organism evidence="7 8">
    <name type="scientific">Populus euphratica</name>
    <name type="common">Euphrates poplar</name>
    <dbReference type="NCBI Taxonomy" id="75702"/>
    <lineage>
        <taxon>Eukaryota</taxon>
        <taxon>Viridiplantae</taxon>
        <taxon>Streptophyta</taxon>
        <taxon>Embryophyta</taxon>
        <taxon>Tracheophyta</taxon>
        <taxon>Spermatophyta</taxon>
        <taxon>Magnoliopsida</taxon>
        <taxon>eudicotyledons</taxon>
        <taxon>Gunneridae</taxon>
        <taxon>Pentapetalae</taxon>
        <taxon>rosids</taxon>
        <taxon>fabids</taxon>
        <taxon>Malpighiales</taxon>
        <taxon>Salicaceae</taxon>
        <taxon>Saliceae</taxon>
        <taxon>Populus</taxon>
    </lineage>
</organism>
<dbReference type="InterPro" id="IPR002182">
    <property type="entry name" value="NB-ARC"/>
</dbReference>
<dbReference type="Proteomes" id="UP000694918">
    <property type="component" value="Unplaced"/>
</dbReference>
<dbReference type="GO" id="GO:0006952">
    <property type="term" value="P:defense response"/>
    <property type="evidence" value="ECO:0007669"/>
    <property type="project" value="UniProtKB-KW"/>
</dbReference>
<dbReference type="InterPro" id="IPR055414">
    <property type="entry name" value="LRR_R13L4/SHOC2-like"/>
</dbReference>
<dbReference type="Pfam" id="PF00931">
    <property type="entry name" value="NB-ARC"/>
    <property type="match status" value="1"/>
</dbReference>
<evidence type="ECO:0000256" key="3">
    <source>
        <dbReference type="ARBA" id="ARBA00022737"/>
    </source>
</evidence>
<dbReference type="PANTHER" id="PTHR33463">
    <property type="entry name" value="NB-ARC DOMAIN-CONTAINING PROTEIN-RELATED"/>
    <property type="match status" value="1"/>
</dbReference>
<dbReference type="SUPFAM" id="SSF52058">
    <property type="entry name" value="L domain-like"/>
    <property type="match status" value="2"/>
</dbReference>
<dbReference type="PANTHER" id="PTHR33463:SF209">
    <property type="entry name" value="DISEASE RESISTANCE PROTEIN RPS2-LIKE"/>
    <property type="match status" value="1"/>
</dbReference>
<keyword evidence="4" id="KW-0611">Plant defense</keyword>
<dbReference type="GO" id="GO:0043531">
    <property type="term" value="F:ADP binding"/>
    <property type="evidence" value="ECO:0007669"/>
    <property type="project" value="InterPro"/>
</dbReference>
<comment type="similarity">
    <text evidence="1">Belongs to the disease resistance NB-LRR family.</text>
</comment>
<dbReference type="SMART" id="SM00369">
    <property type="entry name" value="LRR_TYP"/>
    <property type="match status" value="3"/>
</dbReference>
<dbReference type="PRINTS" id="PR00364">
    <property type="entry name" value="DISEASERSIST"/>
</dbReference>
<protein>
    <submittedName>
        <fullName evidence="8 9">Disease resistance protein At4g19050 isoform X1</fullName>
    </submittedName>
</protein>
<evidence type="ECO:0000313" key="8">
    <source>
        <dbReference type="RefSeq" id="XP_011028061.1"/>
    </source>
</evidence>